<evidence type="ECO:0000313" key="2">
    <source>
        <dbReference type="Proteomes" id="UP000316621"/>
    </source>
</evidence>
<proteinExistence type="predicted"/>
<protein>
    <submittedName>
        <fullName evidence="1">Uncharacterized protein</fullName>
    </submittedName>
</protein>
<reference evidence="1 2" key="1">
    <citation type="journal article" date="2018" name="Science">
        <title>The opium poppy genome and morphinan production.</title>
        <authorList>
            <person name="Guo L."/>
            <person name="Winzer T."/>
            <person name="Yang X."/>
            <person name="Li Y."/>
            <person name="Ning Z."/>
            <person name="He Z."/>
            <person name="Teodor R."/>
            <person name="Lu Y."/>
            <person name="Bowser T.A."/>
            <person name="Graham I.A."/>
            <person name="Ye K."/>
        </authorList>
    </citation>
    <scope>NUCLEOTIDE SEQUENCE [LARGE SCALE GENOMIC DNA]</scope>
    <source>
        <strain evidence="2">cv. HN1</strain>
        <tissue evidence="1">Leaves</tissue>
    </source>
</reference>
<organism evidence="1 2">
    <name type="scientific">Papaver somniferum</name>
    <name type="common">Opium poppy</name>
    <dbReference type="NCBI Taxonomy" id="3469"/>
    <lineage>
        <taxon>Eukaryota</taxon>
        <taxon>Viridiplantae</taxon>
        <taxon>Streptophyta</taxon>
        <taxon>Embryophyta</taxon>
        <taxon>Tracheophyta</taxon>
        <taxon>Spermatophyta</taxon>
        <taxon>Magnoliopsida</taxon>
        <taxon>Ranunculales</taxon>
        <taxon>Papaveraceae</taxon>
        <taxon>Papaveroideae</taxon>
        <taxon>Papaver</taxon>
    </lineage>
</organism>
<dbReference type="Gramene" id="RZC58030">
    <property type="protein sequence ID" value="RZC58030"/>
    <property type="gene ID" value="C5167_005332"/>
</dbReference>
<keyword evidence="2" id="KW-1185">Reference proteome</keyword>
<dbReference type="Proteomes" id="UP000316621">
    <property type="component" value="Chromosome 4"/>
</dbReference>
<sequence length="284" mass="32351">MQTSSIVKHTQPLIQKFSSLYNITPTARRICFLPITKPTTAKPLIISRSFKKEAVFVVLKEVQKAVLNDPTWQEVKKSMLTNSSLQVAAFKSIGRFLEWSSPTIQGVFSMFAFWKEKDIQFVQKSDLIVFQSQGAEVFGVVTQIGDNAGKTSIVDTRCGYVHFGTKTQFDKSLIYNLTYRNGSNDVLWSIRTTVEVECDCDLDKLEILVGCLKAMVNTYWLVKDNSAHNRVIVDTYVPRPKITMTAYVKFSMLEDPPVTSYEDVIGIFTAKIQAFVHEQWKRLF</sequence>
<evidence type="ECO:0000313" key="1">
    <source>
        <dbReference type="EMBL" id="RZC58030.1"/>
    </source>
</evidence>
<dbReference type="EMBL" id="CM010718">
    <property type="protein sequence ID" value="RZC58030.1"/>
    <property type="molecule type" value="Genomic_DNA"/>
</dbReference>
<gene>
    <name evidence="1" type="ORF">C5167_005332</name>
</gene>
<name>A0A4Y7JDF5_PAPSO</name>
<dbReference type="AlphaFoldDB" id="A0A4Y7JDF5"/>
<accession>A0A4Y7JDF5</accession>